<feature type="region of interest" description="Disordered" evidence="1">
    <location>
        <begin position="91"/>
        <end position="120"/>
    </location>
</feature>
<comment type="caution">
    <text evidence="2">The sequence shown here is derived from an EMBL/GenBank/DDBJ whole genome shotgun (WGS) entry which is preliminary data.</text>
</comment>
<dbReference type="GO" id="GO:0016579">
    <property type="term" value="P:protein deubiquitination"/>
    <property type="evidence" value="ECO:0007669"/>
    <property type="project" value="TreeGrafter"/>
</dbReference>
<feature type="compositionally biased region" description="Pro residues" evidence="1">
    <location>
        <begin position="96"/>
        <end position="110"/>
    </location>
</feature>
<dbReference type="EMBL" id="JAADYS010003269">
    <property type="protein sequence ID" value="KAF4448815.1"/>
    <property type="molecule type" value="Genomic_DNA"/>
</dbReference>
<dbReference type="PANTHER" id="PTHR39597:SF1">
    <property type="entry name" value="UBA DOMAIN-CONTAINING PROTEIN RUP1"/>
    <property type="match status" value="1"/>
</dbReference>
<sequence length="902" mass="102059">MASMEPSEAEISQVIDFSGLNPVDDREMVTQALKLNNRNVETVIMQFFDNADSFREKYRKGWNESFFSADRDGNDNSAGISFHIEASDHGVIQGVTPPPDPYAPGAPSRPPSRSNNRSPLGRIVDWTAAHVPGVPNNQAQEEDDVQRALRESAQEAGITLPQGESTFTEPSASAPYFGPANRTDYDQDSWAMVPVGPSKGSTVNEPGPSQRKRAPGGPALLVMSNVNSGNHKLGGLLTILHEIPMARNLLLGIGSPASSYGHNSDWWRGQEVLSPEILAKMSSEQQWNHERHNETAFDEEVHRLMAFLDSTERGYGSVSVLTDLLKGSSNGVEKQFYEVLSTRHWQQIKPLTQVASIAKFYGDGVDDEEDARFGILEMEHLRNEYDTIKTLYESLDHVMWSDTLSWENIHEGSKMAFFKEMGEVLVLNICGDGPDDSIEIPTELYPEKYLTSRKDEARRLQKGWCQTKREMNRLIGEKERVYRLWDDWDNGKYDDKRELIRKALEQWGEYRSYLENLSRFQAMEKSAFDTDKYPDYRAAPCDMDENTMPQHQAVTDVIQFSERFLEDIDSKMKSLDKELAQIMAKQRALGRLLTVPDKPGRPKPMTCKKYLLRGVATSPNIVYVCQREEASLIELDGEDDKRSDRWLRLAYTPNEEQAVKMEKIEIERVFRDMWQETKTPLLVYATEEAVNAPREPLSGQLERFIKAENKAFRQELSLEKSDANEAKRAAFIDPISPSKRKHRSDSVCSLDSNRASIGSDDRSGFDNPFFDQEAKSEVEMAEFDPPFYNQDDKIKTEINEVDNPPEYMHSFDASEDTPPALPARHPTSTGTVTETTSATMTPSTIVADHTTNATPAKEEDARGPEMQERARPPSFMALSRNPSGTKEKPIDLMDMEISEQQQ</sequence>
<proteinExistence type="predicted"/>
<feature type="compositionally biased region" description="Basic and acidic residues" evidence="1">
    <location>
        <begin position="856"/>
        <end position="871"/>
    </location>
</feature>
<protein>
    <recommendedName>
        <fullName evidence="4">Ubiquitin interaction domain-containing protein</fullName>
    </recommendedName>
</protein>
<feature type="compositionally biased region" description="Acidic residues" evidence="1">
    <location>
        <begin position="893"/>
        <end position="902"/>
    </location>
</feature>
<feature type="compositionally biased region" description="Polar residues" evidence="1">
    <location>
        <begin position="746"/>
        <end position="756"/>
    </location>
</feature>
<reference evidence="2 3" key="1">
    <citation type="submission" date="2020-01" db="EMBL/GenBank/DDBJ databases">
        <title>Identification and distribution of gene clusters putatively required for synthesis of sphingolipid metabolism inhibitors in phylogenetically diverse species of the filamentous fungus Fusarium.</title>
        <authorList>
            <person name="Kim H.-S."/>
            <person name="Busman M."/>
            <person name="Brown D.W."/>
            <person name="Divon H."/>
            <person name="Uhlig S."/>
            <person name="Proctor R.H."/>
        </authorList>
    </citation>
    <scope>NUCLEOTIDE SEQUENCE [LARGE SCALE GENOMIC DNA]</scope>
    <source>
        <strain evidence="2 3">NRRL 20459</strain>
    </source>
</reference>
<dbReference type="OrthoDB" id="4489171at2759"/>
<dbReference type="GO" id="GO:0005634">
    <property type="term" value="C:nucleus"/>
    <property type="evidence" value="ECO:0007669"/>
    <property type="project" value="TreeGrafter"/>
</dbReference>
<dbReference type="AlphaFoldDB" id="A0A8H4NV26"/>
<evidence type="ECO:0008006" key="4">
    <source>
        <dbReference type="Google" id="ProtNLM"/>
    </source>
</evidence>
<feature type="region of interest" description="Disordered" evidence="1">
    <location>
        <begin position="731"/>
        <end position="766"/>
    </location>
</feature>
<dbReference type="InterPro" id="IPR055335">
    <property type="entry name" value="Ucp6/RUP1"/>
</dbReference>
<evidence type="ECO:0000313" key="2">
    <source>
        <dbReference type="EMBL" id="KAF4448815.1"/>
    </source>
</evidence>
<feature type="region of interest" description="Disordered" evidence="1">
    <location>
        <begin position="812"/>
        <end position="902"/>
    </location>
</feature>
<feature type="compositionally biased region" description="Low complexity" evidence="1">
    <location>
        <begin position="827"/>
        <end position="844"/>
    </location>
</feature>
<evidence type="ECO:0000313" key="3">
    <source>
        <dbReference type="Proteomes" id="UP000554235"/>
    </source>
</evidence>
<dbReference type="PANTHER" id="PTHR39597">
    <property type="entry name" value="UBA DOMAIN-CONTAINING PROTEIN RUP1"/>
    <property type="match status" value="1"/>
</dbReference>
<dbReference type="Proteomes" id="UP000554235">
    <property type="component" value="Unassembled WGS sequence"/>
</dbReference>
<organism evidence="2 3">
    <name type="scientific">Fusarium albosuccineum</name>
    <dbReference type="NCBI Taxonomy" id="1237068"/>
    <lineage>
        <taxon>Eukaryota</taxon>
        <taxon>Fungi</taxon>
        <taxon>Dikarya</taxon>
        <taxon>Ascomycota</taxon>
        <taxon>Pezizomycotina</taxon>
        <taxon>Sordariomycetes</taxon>
        <taxon>Hypocreomycetidae</taxon>
        <taxon>Hypocreales</taxon>
        <taxon>Nectriaceae</taxon>
        <taxon>Fusarium</taxon>
        <taxon>Fusarium decemcellulare species complex</taxon>
    </lineage>
</organism>
<evidence type="ECO:0000256" key="1">
    <source>
        <dbReference type="SAM" id="MobiDB-lite"/>
    </source>
</evidence>
<name>A0A8H4NV26_9HYPO</name>
<gene>
    <name evidence="2" type="ORF">FALBO_16750</name>
</gene>
<keyword evidence="3" id="KW-1185">Reference proteome</keyword>
<dbReference type="GO" id="GO:0005829">
    <property type="term" value="C:cytosol"/>
    <property type="evidence" value="ECO:0007669"/>
    <property type="project" value="TreeGrafter"/>
</dbReference>
<feature type="compositionally biased region" description="Low complexity" evidence="1">
    <location>
        <begin position="111"/>
        <end position="120"/>
    </location>
</feature>
<accession>A0A8H4NV26</accession>